<organism evidence="2 3">
    <name type="scientific">Bifidobacterium scaligerum</name>
    <dbReference type="NCBI Taxonomy" id="2052656"/>
    <lineage>
        <taxon>Bacteria</taxon>
        <taxon>Bacillati</taxon>
        <taxon>Actinomycetota</taxon>
        <taxon>Actinomycetes</taxon>
        <taxon>Bifidobacteriales</taxon>
        <taxon>Bifidobacteriaceae</taxon>
        <taxon>Bifidobacterium</taxon>
    </lineage>
</organism>
<evidence type="ECO:0000313" key="2">
    <source>
        <dbReference type="EMBL" id="PJM79754.1"/>
    </source>
</evidence>
<feature type="transmembrane region" description="Helical" evidence="1">
    <location>
        <begin position="201"/>
        <end position="224"/>
    </location>
</feature>
<keyword evidence="1" id="KW-0812">Transmembrane</keyword>
<gene>
    <name evidence="2" type="ORF">CUU80_00995</name>
</gene>
<feature type="transmembrane region" description="Helical" evidence="1">
    <location>
        <begin position="164"/>
        <end position="181"/>
    </location>
</feature>
<dbReference type="Proteomes" id="UP000228755">
    <property type="component" value="Unassembled WGS sequence"/>
</dbReference>
<dbReference type="RefSeq" id="WP_100495487.1">
    <property type="nucleotide sequence ID" value="NZ_PGLQ01000001.1"/>
</dbReference>
<protein>
    <recommendedName>
        <fullName evidence="4">Beta-carotene 15,15'-monooxygenase</fullName>
    </recommendedName>
</protein>
<evidence type="ECO:0000313" key="3">
    <source>
        <dbReference type="Proteomes" id="UP000228755"/>
    </source>
</evidence>
<keyword evidence="1" id="KW-0472">Membrane</keyword>
<feature type="transmembrane region" description="Helical" evidence="1">
    <location>
        <begin position="133"/>
        <end position="152"/>
    </location>
</feature>
<dbReference type="OrthoDB" id="3229065at2"/>
<proteinExistence type="predicted"/>
<feature type="transmembrane region" description="Helical" evidence="1">
    <location>
        <begin position="48"/>
        <end position="71"/>
    </location>
</feature>
<reference evidence="2 3" key="1">
    <citation type="submission" date="2017-11" db="EMBL/GenBank/DDBJ databases">
        <title>Draft genome sequences of strains TRE 1, TRE D, TRE H and TRI 7, isolated from tamarins, belonging to four potential novel Bifidobacterium species.</title>
        <authorList>
            <person name="Mattarelli P."/>
            <person name="Modesto M."/>
            <person name="Bonetti A."/>
            <person name="Puglisi E."/>
            <person name="Morelli L."/>
        </authorList>
    </citation>
    <scope>NUCLEOTIDE SEQUENCE [LARGE SCALE GENOMIC DNA]</scope>
    <source>
        <strain evidence="3">TRED</strain>
    </source>
</reference>
<comment type="caution">
    <text evidence="2">The sequence shown here is derived from an EMBL/GenBank/DDBJ whole genome shotgun (WGS) entry which is preliminary data.</text>
</comment>
<evidence type="ECO:0000256" key="1">
    <source>
        <dbReference type="SAM" id="Phobius"/>
    </source>
</evidence>
<feature type="transmembrane region" description="Helical" evidence="1">
    <location>
        <begin position="15"/>
        <end position="36"/>
    </location>
</feature>
<keyword evidence="3" id="KW-1185">Reference proteome</keyword>
<name>A0A2M9HSF9_9BIFI</name>
<dbReference type="AlphaFoldDB" id="A0A2M9HSF9"/>
<keyword evidence="1" id="KW-1133">Transmembrane helix</keyword>
<feature type="transmembrane region" description="Helical" evidence="1">
    <location>
        <begin position="92"/>
        <end position="113"/>
    </location>
</feature>
<evidence type="ECO:0008006" key="4">
    <source>
        <dbReference type="Google" id="ProtNLM"/>
    </source>
</evidence>
<accession>A0A2M9HSF9</accession>
<sequence>MCSDLFHPFRTAPRVMRIAVGLVSLIGAVCAVSLLYGGLAPSLHDDYIGFMRVGATLCSLPPCLIAVGAGSARYGAFERVRRDPRNELRHNLAWLTLMGLLTGACSGVVFALTEFVLLGRPFEPGSLSLTAMLTVQTVMMCVAVSLLVLLLANCGLPFSRTLPVLIAILLLANWMLLPLTGEVTRYVYYFWYPISPYWPDVLVGQVAPFVGWCLLLVVANVVAFGHMDRLEA</sequence>
<dbReference type="EMBL" id="PGLQ01000001">
    <property type="protein sequence ID" value="PJM79754.1"/>
    <property type="molecule type" value="Genomic_DNA"/>
</dbReference>